<keyword evidence="4" id="KW-0235">DNA replication</keyword>
<evidence type="ECO:0000256" key="2">
    <source>
        <dbReference type="ARBA" id="ARBA00022679"/>
    </source>
</evidence>
<dbReference type="InterPro" id="IPR008921">
    <property type="entry name" value="DNA_pol3_clamp-load_cplx_C"/>
</dbReference>
<dbReference type="GO" id="GO:0003887">
    <property type="term" value="F:DNA-directed DNA polymerase activity"/>
    <property type="evidence" value="ECO:0007669"/>
    <property type="project" value="UniProtKB-EC"/>
</dbReference>
<comment type="similarity">
    <text evidence="6">Belongs to the DNA polymerase HolA subunit family.</text>
</comment>
<evidence type="ECO:0000256" key="5">
    <source>
        <dbReference type="ARBA" id="ARBA00022932"/>
    </source>
</evidence>
<evidence type="ECO:0000259" key="8">
    <source>
        <dbReference type="Pfam" id="PF21694"/>
    </source>
</evidence>
<keyword evidence="3 9" id="KW-0548">Nucleotidyltransferase</keyword>
<comment type="catalytic activity">
    <reaction evidence="7">
        <text>DNA(n) + a 2'-deoxyribonucleoside 5'-triphosphate = DNA(n+1) + diphosphate</text>
        <dbReference type="Rhea" id="RHEA:22508"/>
        <dbReference type="Rhea" id="RHEA-COMP:17339"/>
        <dbReference type="Rhea" id="RHEA-COMP:17340"/>
        <dbReference type="ChEBI" id="CHEBI:33019"/>
        <dbReference type="ChEBI" id="CHEBI:61560"/>
        <dbReference type="ChEBI" id="CHEBI:173112"/>
        <dbReference type="EC" id="2.7.7.7"/>
    </reaction>
</comment>
<evidence type="ECO:0000256" key="3">
    <source>
        <dbReference type="ARBA" id="ARBA00022695"/>
    </source>
</evidence>
<dbReference type="PANTHER" id="PTHR34388">
    <property type="entry name" value="DNA POLYMERASE III SUBUNIT DELTA"/>
    <property type="match status" value="1"/>
</dbReference>
<sequence length="337" mass="35121">MPPSKTRRPSPAPAGIAWDAAALAPVVLVRGAEGLLADRAVARLLDLAREVDEHVEVTRLEAAAYETGQLEMIASPSLFGEKRCIVIGGVEACTDALIDDVDAYLRHAPDDVWVVLRHNGGQRGKRLLDAVARAGFPVVACEPIKRDADKAAFVSAEFARARRRVEPAATQALVQALGSDLRELGAACSQLIADTTGTVTAEVVGRYYGGRVEASGFRVADAALAGNAGEAIALLRHAVATGADPVPLVAALAVKLRTMAKVDATRGRSGHTVAELGMAPWQVDQARRALAGWSPEGLAAAITAVAAADAEVKGLGRDPVYAVERAVLRVAASRGGR</sequence>
<evidence type="ECO:0000256" key="4">
    <source>
        <dbReference type="ARBA" id="ARBA00022705"/>
    </source>
</evidence>
<gene>
    <name evidence="9" type="primary">holA</name>
    <name evidence="9" type="ORF">ACFO3F_07985</name>
</gene>
<comment type="caution">
    <text evidence="9">The sequence shown here is derived from an EMBL/GenBank/DDBJ whole genome shotgun (WGS) entry which is preliminary data.</text>
</comment>
<evidence type="ECO:0000256" key="7">
    <source>
        <dbReference type="ARBA" id="ARBA00049244"/>
    </source>
</evidence>
<dbReference type="SUPFAM" id="SSF48019">
    <property type="entry name" value="post-AAA+ oligomerization domain-like"/>
    <property type="match status" value="1"/>
</dbReference>
<evidence type="ECO:0000256" key="1">
    <source>
        <dbReference type="ARBA" id="ARBA00012417"/>
    </source>
</evidence>
<dbReference type="NCBIfam" id="TIGR01128">
    <property type="entry name" value="holA"/>
    <property type="match status" value="1"/>
</dbReference>
<protein>
    <recommendedName>
        <fullName evidence="1">DNA-directed DNA polymerase</fullName>
        <ecNumber evidence="1">2.7.7.7</ecNumber>
    </recommendedName>
</protein>
<evidence type="ECO:0000313" key="9">
    <source>
        <dbReference type="EMBL" id="MFC4555187.1"/>
    </source>
</evidence>
<evidence type="ECO:0000313" key="10">
    <source>
        <dbReference type="Proteomes" id="UP001595955"/>
    </source>
</evidence>
<keyword evidence="10" id="KW-1185">Reference proteome</keyword>
<dbReference type="Gene3D" id="3.40.50.300">
    <property type="entry name" value="P-loop containing nucleotide triphosphate hydrolases"/>
    <property type="match status" value="1"/>
</dbReference>
<dbReference type="InterPro" id="IPR027417">
    <property type="entry name" value="P-loop_NTPase"/>
</dbReference>
<proteinExistence type="inferred from homology"/>
<accession>A0ABV9D970</accession>
<reference evidence="10" key="1">
    <citation type="journal article" date="2019" name="Int. J. Syst. Evol. Microbiol.">
        <title>The Global Catalogue of Microorganisms (GCM) 10K type strain sequencing project: providing services to taxonomists for standard genome sequencing and annotation.</title>
        <authorList>
            <consortium name="The Broad Institute Genomics Platform"/>
            <consortium name="The Broad Institute Genome Sequencing Center for Infectious Disease"/>
            <person name="Wu L."/>
            <person name="Ma J."/>
        </authorList>
    </citation>
    <scope>NUCLEOTIDE SEQUENCE [LARGE SCALE GENOMIC DNA]</scope>
    <source>
        <strain evidence="10">JCM 3369</strain>
    </source>
</reference>
<feature type="domain" description="DNA polymerase III delta subunit-like C-terminal" evidence="8">
    <location>
        <begin position="215"/>
        <end position="329"/>
    </location>
</feature>
<dbReference type="InterPro" id="IPR048466">
    <property type="entry name" value="DNA_pol3_delta-like_C"/>
</dbReference>
<dbReference type="Proteomes" id="UP001595955">
    <property type="component" value="Unassembled WGS sequence"/>
</dbReference>
<dbReference type="Gene3D" id="1.20.272.10">
    <property type="match status" value="1"/>
</dbReference>
<name>A0ABV9D970_9MICO</name>
<dbReference type="EC" id="2.7.7.7" evidence="1"/>
<evidence type="ECO:0000256" key="6">
    <source>
        <dbReference type="ARBA" id="ARBA00034754"/>
    </source>
</evidence>
<dbReference type="EMBL" id="JBHSGF010000005">
    <property type="protein sequence ID" value="MFC4555187.1"/>
    <property type="molecule type" value="Genomic_DNA"/>
</dbReference>
<dbReference type="InterPro" id="IPR005790">
    <property type="entry name" value="DNA_polIII_delta"/>
</dbReference>
<organism evidence="9 10">
    <name type="scientific">Georgenia faecalis</name>
    <dbReference type="NCBI Taxonomy" id="2483799"/>
    <lineage>
        <taxon>Bacteria</taxon>
        <taxon>Bacillati</taxon>
        <taxon>Actinomycetota</taxon>
        <taxon>Actinomycetes</taxon>
        <taxon>Micrococcales</taxon>
        <taxon>Bogoriellaceae</taxon>
        <taxon>Georgenia</taxon>
    </lineage>
</organism>
<keyword evidence="2 9" id="KW-0808">Transferase</keyword>
<dbReference type="RefSeq" id="WP_122823661.1">
    <property type="nucleotide sequence ID" value="NZ_CP033325.1"/>
</dbReference>
<dbReference type="Pfam" id="PF21694">
    <property type="entry name" value="DNA_pol3_delta_C"/>
    <property type="match status" value="1"/>
</dbReference>
<dbReference type="PANTHER" id="PTHR34388:SF1">
    <property type="entry name" value="DNA POLYMERASE III SUBUNIT DELTA"/>
    <property type="match status" value="1"/>
</dbReference>
<keyword evidence="5" id="KW-0239">DNA-directed DNA polymerase</keyword>